<dbReference type="AlphaFoldDB" id="A0A9Q0L9A8"/>
<dbReference type="PROSITE" id="PS50975">
    <property type="entry name" value="ATP_GRASP"/>
    <property type="match status" value="1"/>
</dbReference>
<comment type="caution">
    <text evidence="6">The sequence shown here is derived from an EMBL/GenBank/DDBJ whole genome shotgun (WGS) entry which is preliminary data.</text>
</comment>
<dbReference type="InterPro" id="IPR011761">
    <property type="entry name" value="ATP-grasp"/>
</dbReference>
<keyword evidence="3" id="KW-0067">ATP-binding</keyword>
<keyword evidence="3" id="KW-0547">Nucleotide-binding</keyword>
<dbReference type="GO" id="GO:0033857">
    <property type="term" value="F:5-diphosphoinositol pentakisphosphate 1-kinase activity"/>
    <property type="evidence" value="ECO:0007669"/>
    <property type="project" value="TreeGrafter"/>
</dbReference>
<dbReference type="InterPro" id="IPR013651">
    <property type="entry name" value="ATP-grasp_RimK-type"/>
</dbReference>
<feature type="compositionally biased region" description="Basic and acidic residues" evidence="4">
    <location>
        <begin position="168"/>
        <end position="184"/>
    </location>
</feature>
<evidence type="ECO:0000313" key="7">
    <source>
        <dbReference type="Proteomes" id="UP001149090"/>
    </source>
</evidence>
<keyword evidence="7" id="KW-1185">Reference proteome</keyword>
<dbReference type="GO" id="GO:0046872">
    <property type="term" value="F:metal ion binding"/>
    <property type="evidence" value="ECO:0007669"/>
    <property type="project" value="InterPro"/>
</dbReference>
<keyword evidence="6" id="KW-0808">Transferase</keyword>
<dbReference type="InterPro" id="IPR040557">
    <property type="entry name" value="VIP1_N"/>
</dbReference>
<evidence type="ECO:0000256" key="3">
    <source>
        <dbReference type="PROSITE-ProRule" id="PRU00409"/>
    </source>
</evidence>
<proteinExistence type="predicted"/>
<dbReference type="GO" id="GO:0005524">
    <property type="term" value="F:ATP binding"/>
    <property type="evidence" value="ECO:0007669"/>
    <property type="project" value="UniProtKB-UniRule"/>
</dbReference>
<dbReference type="GO" id="GO:0000828">
    <property type="term" value="F:inositol hexakisphosphate kinase activity"/>
    <property type="evidence" value="ECO:0007669"/>
    <property type="project" value="TreeGrafter"/>
</dbReference>
<dbReference type="Gene3D" id="3.40.50.11950">
    <property type="match status" value="1"/>
</dbReference>
<dbReference type="PANTHER" id="PTHR12750:SF9">
    <property type="entry name" value="INOSITOL HEXAKISPHOSPHATE AND DIPHOSPHOINOSITOL-PENTAKISPHOSPHATE KINASE"/>
    <property type="match status" value="1"/>
</dbReference>
<evidence type="ECO:0000259" key="5">
    <source>
        <dbReference type="PROSITE" id="PS50975"/>
    </source>
</evidence>
<organism evidence="6 7">
    <name type="scientific">Anaeramoeba ignava</name>
    <name type="common">Anaerobic marine amoeba</name>
    <dbReference type="NCBI Taxonomy" id="1746090"/>
    <lineage>
        <taxon>Eukaryota</taxon>
        <taxon>Metamonada</taxon>
        <taxon>Anaeramoebidae</taxon>
        <taxon>Anaeramoeba</taxon>
    </lineage>
</organism>
<evidence type="ECO:0000256" key="1">
    <source>
        <dbReference type="ARBA" id="ARBA00033696"/>
    </source>
</evidence>
<comment type="catalytic activity">
    <reaction evidence="2">
        <text>1D-myo-inositol hexakisphosphate + ATP = 1-diphospho-1D-myo-inositol 2,3,4,5,6-pentakisphosphate + ADP</text>
        <dbReference type="Rhea" id="RHEA:37459"/>
        <dbReference type="ChEBI" id="CHEBI:30616"/>
        <dbReference type="ChEBI" id="CHEBI:58130"/>
        <dbReference type="ChEBI" id="CHEBI:74946"/>
        <dbReference type="ChEBI" id="CHEBI:456216"/>
        <dbReference type="EC" id="2.7.4.24"/>
    </reaction>
    <physiologicalReaction direction="left-to-right" evidence="2">
        <dbReference type="Rhea" id="RHEA:37460"/>
    </physiologicalReaction>
</comment>
<name>A0A9Q0L9A8_ANAIG</name>
<dbReference type="GO" id="GO:0032958">
    <property type="term" value="P:inositol phosphate biosynthetic process"/>
    <property type="evidence" value="ECO:0007669"/>
    <property type="project" value="TreeGrafter"/>
</dbReference>
<evidence type="ECO:0000256" key="4">
    <source>
        <dbReference type="SAM" id="MobiDB-lite"/>
    </source>
</evidence>
<dbReference type="Pfam" id="PF08443">
    <property type="entry name" value="RimK"/>
    <property type="match status" value="1"/>
</dbReference>
<protein>
    <submittedName>
        <fullName evidence="6">Inositol hexakisphosphate and diphosphoinositol-pentakisphosphate kinase</fullName>
    </submittedName>
</protein>
<dbReference type="GO" id="GO:0006020">
    <property type="term" value="P:inositol metabolic process"/>
    <property type="evidence" value="ECO:0007669"/>
    <property type="project" value="TreeGrafter"/>
</dbReference>
<dbReference type="Pfam" id="PF18086">
    <property type="entry name" value="PPIP5K2_N"/>
    <property type="match status" value="1"/>
</dbReference>
<sequence>MKLIVAVCAMAKKSKSKPMQKILKQLKKNGDYEIIVFSEEMILKKPIEEWPKCDALMTFFSGDFPLEKVQQYIQLTSCWSVNDMNFQNVLFDRMSIYSRLTKIGVKTPKYLVINTKDSKELIEKENYIEYKDKRIYKPFVEKPVSSEDHNIWIYHSKEQGGGSTKLFRKSERSANCERSSERSKNSQIRKNGTYLYEEFINPENLFDIKVYAVGENYAYAEKRRVPFAQEFLDVNTKNQHRQKVELTDLEREYARKIVQTFHQNVCGFDILRDHKGRSYVIDINGWSLVNSSISDEYFQKCGQILNDLFIQNCSKIENQNKKSKKRKIPFEQNIYV</sequence>
<dbReference type="OMA" id="SERSANC"/>
<comment type="catalytic activity">
    <reaction evidence="1">
        <text>5-diphospho-1D-myo-inositol 1,2,3,4,6-pentakisphosphate + ATP + H(+) = 1,5-bis(diphospho)-1D-myo-inositol 2,3,4,6-tetrakisphosphate + ADP</text>
        <dbReference type="Rhea" id="RHEA:10276"/>
        <dbReference type="ChEBI" id="CHEBI:15378"/>
        <dbReference type="ChEBI" id="CHEBI:30616"/>
        <dbReference type="ChEBI" id="CHEBI:58628"/>
        <dbReference type="ChEBI" id="CHEBI:77983"/>
        <dbReference type="ChEBI" id="CHEBI:456216"/>
        <dbReference type="EC" id="2.7.4.24"/>
    </reaction>
    <physiologicalReaction direction="left-to-right" evidence="1">
        <dbReference type="Rhea" id="RHEA:10277"/>
    </physiologicalReaction>
</comment>
<accession>A0A9Q0L9A8</accession>
<gene>
    <name evidence="6" type="ORF">M0811_02650</name>
</gene>
<dbReference type="SUPFAM" id="SSF56059">
    <property type="entry name" value="Glutathione synthetase ATP-binding domain-like"/>
    <property type="match status" value="1"/>
</dbReference>
<dbReference type="InterPro" id="IPR037446">
    <property type="entry name" value="His_Pase_VIP1"/>
</dbReference>
<reference evidence="6" key="1">
    <citation type="submission" date="2022-10" db="EMBL/GenBank/DDBJ databases">
        <title>Novel sulphate-reducing endosymbionts in the free-living metamonad Anaeramoeba.</title>
        <authorList>
            <person name="Jerlstrom-Hultqvist J."/>
            <person name="Cepicka I."/>
            <person name="Gallot-Lavallee L."/>
            <person name="Salas-Leiva D."/>
            <person name="Curtis B.A."/>
            <person name="Zahonova K."/>
            <person name="Pipaliya S."/>
            <person name="Dacks J."/>
            <person name="Roger A.J."/>
        </authorList>
    </citation>
    <scope>NUCLEOTIDE SEQUENCE</scope>
    <source>
        <strain evidence="6">BMAN</strain>
    </source>
</reference>
<dbReference type="Gene3D" id="3.30.470.20">
    <property type="entry name" value="ATP-grasp fold, B domain"/>
    <property type="match status" value="1"/>
</dbReference>
<dbReference type="Proteomes" id="UP001149090">
    <property type="component" value="Unassembled WGS sequence"/>
</dbReference>
<keyword evidence="6" id="KW-0418">Kinase</keyword>
<evidence type="ECO:0000256" key="2">
    <source>
        <dbReference type="ARBA" id="ARBA00034629"/>
    </source>
</evidence>
<evidence type="ECO:0000313" key="6">
    <source>
        <dbReference type="EMBL" id="KAJ5068707.1"/>
    </source>
</evidence>
<feature type="domain" description="ATP-grasp" evidence="5">
    <location>
        <begin position="97"/>
        <end position="314"/>
    </location>
</feature>
<dbReference type="OrthoDB" id="18042at2759"/>
<dbReference type="PANTHER" id="PTHR12750">
    <property type="entry name" value="DIPHOSPHOINOSITOL PENTAKISPHOSPHATE KINASE"/>
    <property type="match status" value="1"/>
</dbReference>
<feature type="region of interest" description="Disordered" evidence="4">
    <location>
        <begin position="163"/>
        <end position="187"/>
    </location>
</feature>
<dbReference type="EMBL" id="JAPDFW010000114">
    <property type="protein sequence ID" value="KAJ5068707.1"/>
    <property type="molecule type" value="Genomic_DNA"/>
</dbReference>